<protein>
    <recommendedName>
        <fullName evidence="1">NERD domain-containing protein</fullName>
    </recommendedName>
</protein>
<dbReference type="RefSeq" id="WP_015901546.1">
    <property type="nucleotide sequence ID" value="NZ_BKAO01000004.1"/>
</dbReference>
<name>A0AAJ0NH48_STACA</name>
<organism evidence="2 3">
    <name type="scientific">Staphylococcus carnosus</name>
    <dbReference type="NCBI Taxonomy" id="1281"/>
    <lineage>
        <taxon>Bacteria</taxon>
        <taxon>Bacillati</taxon>
        <taxon>Bacillota</taxon>
        <taxon>Bacilli</taxon>
        <taxon>Bacillales</taxon>
        <taxon>Staphylococcaceae</taxon>
        <taxon>Staphylococcus</taxon>
    </lineage>
</organism>
<feature type="domain" description="NERD" evidence="1">
    <location>
        <begin position="31"/>
        <end position="131"/>
    </location>
</feature>
<dbReference type="Proteomes" id="UP000033530">
    <property type="component" value="Unassembled WGS sequence"/>
</dbReference>
<dbReference type="EMBL" id="LAIU01000003">
    <property type="protein sequence ID" value="KKB25633.1"/>
    <property type="molecule type" value="Genomic_DNA"/>
</dbReference>
<comment type="caution">
    <text evidence="2">The sequence shown here is derived from an EMBL/GenBank/DDBJ whole genome shotgun (WGS) entry which is preliminary data.</text>
</comment>
<evidence type="ECO:0000313" key="2">
    <source>
        <dbReference type="EMBL" id="KKB25633.1"/>
    </source>
</evidence>
<reference evidence="2 3" key="1">
    <citation type="submission" date="2015-03" db="EMBL/GenBank/DDBJ databases">
        <title>Draft Genome Sequence of S. carnosus subsp. utilis LTH 7013, Isolated from South Tirolean Ham.</title>
        <authorList>
            <person name="Mueller A."/>
            <person name="Huptas C."/>
            <person name="Wenning M."/>
            <person name="Weiss A."/>
            <person name="Schmidt H."/>
        </authorList>
    </citation>
    <scope>NUCLEOTIDE SEQUENCE [LARGE SCALE GENOMIC DNA]</scope>
    <source>
        <strain evidence="2 3">LTH7013</strain>
    </source>
</reference>
<gene>
    <name evidence="2" type="ORF">VV61_06005</name>
</gene>
<proteinExistence type="predicted"/>
<evidence type="ECO:0000313" key="3">
    <source>
        <dbReference type="Proteomes" id="UP000033530"/>
    </source>
</evidence>
<dbReference type="InterPro" id="IPR011528">
    <property type="entry name" value="NERD"/>
</dbReference>
<dbReference type="AlphaFoldDB" id="A0AAJ0NH48"/>
<sequence>MENFNAEKLNNKIKYLQDLVQSSLNVGEQITSNHLQEIFLEFKKSNIVDHYAIYNNVLIEDENQIRQIDHFVICTNGLFIIETKHWKGDIYFNFSKDNLEKFNLDGLKKYLFPEHSDDYITFILSNENKQFAFKKYGHPFAQIQKTREFANQIFDARFIEMVIYFNHKGDGNLYVGNPNKYIATPSSKSEFKQTLYHKITQNKTRTCMDATTIMTYCDALNKFANNDASIININ</sequence>
<dbReference type="GeneID" id="93794755"/>
<evidence type="ECO:0000259" key="1">
    <source>
        <dbReference type="PROSITE" id="PS50965"/>
    </source>
</evidence>
<dbReference type="PROSITE" id="PS50965">
    <property type="entry name" value="NERD"/>
    <property type="match status" value="1"/>
</dbReference>
<accession>A0AAJ0NH48</accession>
<dbReference type="Pfam" id="PF08378">
    <property type="entry name" value="NERD"/>
    <property type="match status" value="1"/>
</dbReference>